<comment type="caution">
    <text evidence="1">The sequence shown here is derived from an EMBL/GenBank/DDBJ whole genome shotgun (WGS) entry which is preliminary data.</text>
</comment>
<organism evidence="1 2">
    <name type="scientific">Faecalibacillus faecis</name>
    <dbReference type="NCBI Taxonomy" id="1982628"/>
    <lineage>
        <taxon>Bacteria</taxon>
        <taxon>Bacillati</taxon>
        <taxon>Bacillota</taxon>
        <taxon>Erysipelotrichia</taxon>
        <taxon>Erysipelotrichales</taxon>
        <taxon>Coprobacillaceae</taxon>
        <taxon>Faecalibacillus</taxon>
    </lineage>
</organism>
<sequence length="72" mass="9029">MSKCNELRKLLLEWGEDKYLPLQEKIKYLENENYRLRMQNQRIQERNKRLSMIVKKRREEANNENRQRNCSM</sequence>
<name>A0A2T3G2A5_9FIRM</name>
<evidence type="ECO:0000313" key="2">
    <source>
        <dbReference type="Proteomes" id="UP000241201"/>
    </source>
</evidence>
<keyword evidence="2" id="KW-1185">Reference proteome</keyword>
<accession>A0A2T3G2A5</accession>
<gene>
    <name evidence="1" type="ORF">C7U55_02470</name>
</gene>
<dbReference type="EMBL" id="PYLP01000002">
    <property type="protein sequence ID" value="PST41670.1"/>
    <property type="molecule type" value="Genomic_DNA"/>
</dbReference>
<evidence type="ECO:0000313" key="1">
    <source>
        <dbReference type="EMBL" id="PST41670.1"/>
    </source>
</evidence>
<dbReference type="AlphaFoldDB" id="A0A2T3G2A5"/>
<proteinExistence type="predicted"/>
<protein>
    <submittedName>
        <fullName evidence="1">Uncharacterized protein</fullName>
    </submittedName>
</protein>
<reference evidence="2" key="1">
    <citation type="submission" date="2018-03" db="EMBL/GenBank/DDBJ databases">
        <title>Lachnoclostridium SNUG30370 gen.nov., sp.nov., isolated from human faeces.</title>
        <authorList>
            <person name="Seo B."/>
            <person name="Jeon K."/>
            <person name="Ko G."/>
        </authorList>
    </citation>
    <scope>NUCLEOTIDE SEQUENCE [LARGE SCALE GENOMIC DNA]</scope>
    <source>
        <strain evidence="2">SNUG30370</strain>
    </source>
</reference>
<dbReference type="Proteomes" id="UP000241201">
    <property type="component" value="Unassembled WGS sequence"/>
</dbReference>